<dbReference type="KEGG" id="xce:Xcel_2743"/>
<sequence length="187" mass="20731">MSQTSPDQDRERAFRSLFVAVYPDLLRFAQRRVHPVRAEDVVADTMLVVWRRLEDLPGPPDDARAWVFGIARNVLLNDSRGERRRRALEVRLAEACPGPVLDGAEGIVDLVDLSRAWKLLPASHQEAIALAALEGLDAPLAAAVLGISPIAFRLRLSRARRALRAHLTPRLRQDVAGGIDHERATTS</sequence>
<organism evidence="6 7">
    <name type="scientific">Xylanimonas cellulosilytica (strain DSM 15894 / JCM 12276 / CECT 5975 / KCTC 9989 / LMG 20990 / NBRC 107835 / XIL07)</name>
    <dbReference type="NCBI Taxonomy" id="446471"/>
    <lineage>
        <taxon>Bacteria</taxon>
        <taxon>Bacillati</taxon>
        <taxon>Actinomycetota</taxon>
        <taxon>Actinomycetes</taxon>
        <taxon>Micrococcales</taxon>
        <taxon>Promicromonosporaceae</taxon>
        <taxon>Xylanimonas</taxon>
    </lineage>
</organism>
<protein>
    <submittedName>
        <fullName evidence="6">RNA polymerase, sigma-24 subunit, ECF subfamily</fullName>
    </submittedName>
</protein>
<dbReference type="PANTHER" id="PTHR43133:SF25">
    <property type="entry name" value="RNA POLYMERASE SIGMA FACTOR RFAY-RELATED"/>
    <property type="match status" value="1"/>
</dbReference>
<dbReference type="InterPro" id="IPR013324">
    <property type="entry name" value="RNA_pol_sigma_r3/r4-like"/>
</dbReference>
<evidence type="ECO:0000256" key="3">
    <source>
        <dbReference type="ARBA" id="ARBA00023082"/>
    </source>
</evidence>
<evidence type="ECO:0000256" key="4">
    <source>
        <dbReference type="ARBA" id="ARBA00023163"/>
    </source>
</evidence>
<gene>
    <name evidence="6" type="ordered locus">Xcel_2743</name>
</gene>
<evidence type="ECO:0000259" key="5">
    <source>
        <dbReference type="Pfam" id="PF04542"/>
    </source>
</evidence>
<dbReference type="GO" id="GO:0016987">
    <property type="term" value="F:sigma factor activity"/>
    <property type="evidence" value="ECO:0007669"/>
    <property type="project" value="UniProtKB-KW"/>
</dbReference>
<dbReference type="InterPro" id="IPR036388">
    <property type="entry name" value="WH-like_DNA-bd_sf"/>
</dbReference>
<evidence type="ECO:0000313" key="7">
    <source>
        <dbReference type="Proteomes" id="UP000002255"/>
    </source>
</evidence>
<dbReference type="InterPro" id="IPR007627">
    <property type="entry name" value="RNA_pol_sigma70_r2"/>
</dbReference>
<dbReference type="HOGENOM" id="CLU_047691_9_2_11"/>
<dbReference type="NCBIfam" id="TIGR02937">
    <property type="entry name" value="sigma70-ECF"/>
    <property type="match status" value="1"/>
</dbReference>
<dbReference type="InterPro" id="IPR039425">
    <property type="entry name" value="RNA_pol_sigma-70-like"/>
</dbReference>
<keyword evidence="4" id="KW-0804">Transcription</keyword>
<dbReference type="Pfam" id="PF04542">
    <property type="entry name" value="Sigma70_r2"/>
    <property type="match status" value="1"/>
</dbReference>
<dbReference type="eggNOG" id="COG1595">
    <property type="taxonomic scope" value="Bacteria"/>
</dbReference>
<evidence type="ECO:0000256" key="1">
    <source>
        <dbReference type="ARBA" id="ARBA00010641"/>
    </source>
</evidence>
<dbReference type="SUPFAM" id="SSF88659">
    <property type="entry name" value="Sigma3 and sigma4 domains of RNA polymerase sigma factors"/>
    <property type="match status" value="1"/>
</dbReference>
<dbReference type="InterPro" id="IPR013325">
    <property type="entry name" value="RNA_pol_sigma_r2"/>
</dbReference>
<dbReference type="OrthoDB" id="3747638at2"/>
<dbReference type="PANTHER" id="PTHR43133">
    <property type="entry name" value="RNA POLYMERASE ECF-TYPE SIGMA FACTO"/>
    <property type="match status" value="1"/>
</dbReference>
<accession>D1BXW6</accession>
<name>D1BXW6_XYLCX</name>
<dbReference type="Gene3D" id="1.10.10.10">
    <property type="entry name" value="Winged helix-like DNA-binding domain superfamily/Winged helix DNA-binding domain"/>
    <property type="match status" value="1"/>
</dbReference>
<reference evidence="7" key="1">
    <citation type="submission" date="2009-11" db="EMBL/GenBank/DDBJ databases">
        <title>The complete chromosome of Xylanimonas cellulosilytica DSM 15894.</title>
        <authorList>
            <consortium name="US DOE Joint Genome Institute (JGI-PGF)"/>
            <person name="Lucas S."/>
            <person name="Copeland A."/>
            <person name="Lapidus A."/>
            <person name="Glavina del Rio T."/>
            <person name="Dalin E."/>
            <person name="Tice H."/>
            <person name="Bruce D."/>
            <person name="Goodwin L."/>
            <person name="Pitluck S."/>
            <person name="Kyrpides N."/>
            <person name="Mavromatis K."/>
            <person name="Ivanova N."/>
            <person name="Mikhailova N."/>
            <person name="Foster B."/>
            <person name="Clum A."/>
            <person name="Brettin T."/>
            <person name="Detter J.C."/>
            <person name="Han C."/>
            <person name="Larimer F."/>
            <person name="Land M."/>
            <person name="Hauser L."/>
            <person name="Markowitz V."/>
            <person name="Cheng J.F."/>
            <person name="Hugenholtz P."/>
            <person name="Woyke T."/>
            <person name="Wu D."/>
            <person name="Gehrich-Schroeter G."/>
            <person name="Schneider S."/>
            <person name="Pukall S.R."/>
            <person name="Klenk H.P."/>
            <person name="Eisen J.A."/>
        </authorList>
    </citation>
    <scope>NUCLEOTIDE SEQUENCE [LARGE SCALE GENOMIC DNA]</scope>
    <source>
        <strain evidence="7">DSM 15894 / CECT 5975 / LMG 20990 / XIL07</strain>
    </source>
</reference>
<dbReference type="STRING" id="446471.Xcel_2743"/>
<keyword evidence="3" id="KW-0731">Sigma factor</keyword>
<evidence type="ECO:0000256" key="2">
    <source>
        <dbReference type="ARBA" id="ARBA00023015"/>
    </source>
</evidence>
<feature type="domain" description="RNA polymerase sigma-70 region 2" evidence="5">
    <location>
        <begin position="17"/>
        <end position="85"/>
    </location>
</feature>
<evidence type="ECO:0000313" key="6">
    <source>
        <dbReference type="EMBL" id="ACZ31757.1"/>
    </source>
</evidence>
<dbReference type="EMBL" id="CP001821">
    <property type="protein sequence ID" value="ACZ31757.1"/>
    <property type="molecule type" value="Genomic_DNA"/>
</dbReference>
<dbReference type="SUPFAM" id="SSF88946">
    <property type="entry name" value="Sigma2 domain of RNA polymerase sigma factors"/>
    <property type="match status" value="1"/>
</dbReference>
<dbReference type="Gene3D" id="1.10.1740.10">
    <property type="match status" value="1"/>
</dbReference>
<dbReference type="Proteomes" id="UP000002255">
    <property type="component" value="Chromosome"/>
</dbReference>
<dbReference type="InterPro" id="IPR014284">
    <property type="entry name" value="RNA_pol_sigma-70_dom"/>
</dbReference>
<dbReference type="GO" id="GO:0006352">
    <property type="term" value="P:DNA-templated transcription initiation"/>
    <property type="evidence" value="ECO:0007669"/>
    <property type="project" value="InterPro"/>
</dbReference>
<keyword evidence="7" id="KW-1185">Reference proteome</keyword>
<reference evidence="6 7" key="2">
    <citation type="journal article" date="2010" name="Stand. Genomic Sci.">
        <title>Complete genome sequence of Xylanimonas cellulosilytica type strain (XIL07).</title>
        <authorList>
            <person name="Foster B."/>
            <person name="Pukall R."/>
            <person name="Abt B."/>
            <person name="Nolan M."/>
            <person name="Glavina Del Rio T."/>
            <person name="Chen F."/>
            <person name="Lucas S."/>
            <person name="Tice H."/>
            <person name="Pitluck S."/>
            <person name="Cheng J.-F."/>
            <person name="Chertkov O."/>
            <person name="Brettin T."/>
            <person name="Han C."/>
            <person name="Detter J.C."/>
            <person name="Bruce D."/>
            <person name="Goodwin L."/>
            <person name="Ivanova N."/>
            <person name="Mavromatis K."/>
            <person name="Pati A."/>
            <person name="Mikhailova N."/>
            <person name="Chen A."/>
            <person name="Palaniappan K."/>
            <person name="Land M."/>
            <person name="Hauser L."/>
            <person name="Chang Y.-J."/>
            <person name="Jeffries C.D."/>
            <person name="Chain P."/>
            <person name="Rohde M."/>
            <person name="Goeker M."/>
            <person name="Bristow J."/>
            <person name="Eisen J.A."/>
            <person name="Markowitz V."/>
            <person name="Hugenholtz P."/>
            <person name="Kyrpides N.C."/>
            <person name="Klenk H.-P."/>
            <person name="Lapidus A."/>
        </authorList>
    </citation>
    <scope>NUCLEOTIDE SEQUENCE [LARGE SCALE GENOMIC DNA]</scope>
    <source>
        <strain evidence="7">DSM 15894 / CECT 5975 / LMG 20990 / XIL07</strain>
    </source>
</reference>
<dbReference type="RefSeq" id="WP_012879499.1">
    <property type="nucleotide sequence ID" value="NC_013530.1"/>
</dbReference>
<proteinExistence type="inferred from homology"/>
<keyword evidence="2" id="KW-0805">Transcription regulation</keyword>
<dbReference type="AlphaFoldDB" id="D1BXW6"/>
<comment type="similarity">
    <text evidence="1">Belongs to the sigma-70 factor family. ECF subfamily.</text>
</comment>